<dbReference type="Proteomes" id="UP000078335">
    <property type="component" value="Unassembled WGS sequence"/>
</dbReference>
<dbReference type="InterPro" id="IPR029278">
    <property type="entry name" value="Imm26"/>
</dbReference>
<evidence type="ECO:0000313" key="2">
    <source>
        <dbReference type="Proteomes" id="UP000078335"/>
    </source>
</evidence>
<proteinExistence type="predicted"/>
<keyword evidence="2" id="KW-1185">Reference proteome</keyword>
<name>A0ABR5S961_9MICO</name>
<comment type="caution">
    <text evidence="1">The sequence shown here is derived from an EMBL/GenBank/DDBJ whole genome shotgun (WGS) entry which is preliminary data.</text>
</comment>
<dbReference type="EMBL" id="LDRB01000011">
    <property type="protein sequence ID" value="KTR42108.1"/>
    <property type="molecule type" value="Genomic_DNA"/>
</dbReference>
<gene>
    <name evidence="1" type="ORF">NS263_02715</name>
</gene>
<sequence length="190" mass="21221">MVLERAFEAHHGIARWMLNSAESVYDVAIGDVFTIAVDDQRRSVGQVVGEYKSALYVIIFNRIFGADQDPSLELEDATGSEPLFTRLIFDSRFRPGMWEIIGHAAADSERNLPAFTYGAAEVDGVKITNFSGSEVRHATECESKKIPRRAIDSPLILERAIQAHHGIGRWLPAFKEVRYRPGIASAKLFD</sequence>
<evidence type="ECO:0000313" key="1">
    <source>
        <dbReference type="EMBL" id="KTR42108.1"/>
    </source>
</evidence>
<reference evidence="1 2" key="1">
    <citation type="journal article" date="2016" name="Front. Microbiol.">
        <title>Genomic Resource of Rice Seed Associated Bacteria.</title>
        <authorList>
            <person name="Midha S."/>
            <person name="Bansal K."/>
            <person name="Sharma S."/>
            <person name="Kumar N."/>
            <person name="Patil P.P."/>
            <person name="Chaudhry V."/>
            <person name="Patil P.B."/>
        </authorList>
    </citation>
    <scope>NUCLEOTIDE SEQUENCE [LARGE SCALE GENOMIC DNA]</scope>
    <source>
        <strain evidence="1 2">NS263</strain>
    </source>
</reference>
<protein>
    <submittedName>
        <fullName evidence="1">Uncharacterized protein</fullName>
    </submittedName>
</protein>
<organism evidence="1 2">
    <name type="scientific">Curtobacterium oceanosedimentum</name>
    <dbReference type="NCBI Taxonomy" id="465820"/>
    <lineage>
        <taxon>Bacteria</taxon>
        <taxon>Bacillati</taxon>
        <taxon>Actinomycetota</taxon>
        <taxon>Actinomycetes</taxon>
        <taxon>Micrococcales</taxon>
        <taxon>Microbacteriaceae</taxon>
        <taxon>Curtobacterium</taxon>
    </lineage>
</organism>
<dbReference type="Pfam" id="PF15428">
    <property type="entry name" value="Imm26"/>
    <property type="match status" value="1"/>
</dbReference>
<accession>A0ABR5S961</accession>